<evidence type="ECO:0000259" key="9">
    <source>
        <dbReference type="Pfam" id="PF02811"/>
    </source>
</evidence>
<accession>A0A9D1XM12</accession>
<reference evidence="10" key="2">
    <citation type="submission" date="2021-04" db="EMBL/GenBank/DDBJ databases">
        <authorList>
            <person name="Gilroy R."/>
        </authorList>
    </citation>
    <scope>NUCLEOTIDE SEQUENCE</scope>
    <source>
        <strain evidence="10">ChiGjej1B1-14440</strain>
    </source>
</reference>
<dbReference type="GO" id="GO:0005737">
    <property type="term" value="C:cytoplasm"/>
    <property type="evidence" value="ECO:0007669"/>
    <property type="project" value="TreeGrafter"/>
</dbReference>
<evidence type="ECO:0000256" key="7">
    <source>
        <dbReference type="ARBA" id="ARBA00049158"/>
    </source>
</evidence>
<dbReference type="InterPro" id="IPR004013">
    <property type="entry name" value="PHP_dom"/>
</dbReference>
<dbReference type="EMBL" id="DXET01000014">
    <property type="protein sequence ID" value="HIX80435.1"/>
    <property type="molecule type" value="Genomic_DNA"/>
</dbReference>
<gene>
    <name evidence="10" type="ORF">H9980_00460</name>
</gene>
<dbReference type="InterPro" id="IPR016195">
    <property type="entry name" value="Pol/histidinol_Pase-like"/>
</dbReference>
<dbReference type="Proteomes" id="UP000886724">
    <property type="component" value="Unassembled WGS sequence"/>
</dbReference>
<protein>
    <recommendedName>
        <fullName evidence="3 8">Histidinol-phosphatase</fullName>
        <shortName evidence="8">HolPase</shortName>
        <ecNumber evidence="3 8">3.1.3.15</ecNumber>
    </recommendedName>
</protein>
<dbReference type="Gene3D" id="3.20.20.140">
    <property type="entry name" value="Metal-dependent hydrolases"/>
    <property type="match status" value="1"/>
</dbReference>
<feature type="domain" description="PHP" evidence="9">
    <location>
        <begin position="6"/>
        <end position="198"/>
    </location>
</feature>
<evidence type="ECO:0000256" key="3">
    <source>
        <dbReference type="ARBA" id="ARBA00013085"/>
    </source>
</evidence>
<sequence>MIKQNLHTHSIYCDGKDTIEAMALEAINKGFSVLGFSGHGNCRNVDDYSMDENNTKKYIEDVLAVKEKYQDQINIFLGVEQDVLGQRFKKHDPYDYIIGSVHFVKAGDKYLAVDFSSDVTKEIVEYYGSFLNYAKSYFEEVKKIANMDEVDIVGHVDLLTKFNENEEFIKFDDPDYLKLAYNCIDQLLAKNKIFEVNTGAIARGQRKTPYPHKTLLKYIYDHGGKICLNSDCHNKEMLDCYYQESLELIQSCGFTTMMELTKDGFVERPVSDFLNM</sequence>
<proteinExistence type="inferred from homology"/>
<reference evidence="10" key="1">
    <citation type="journal article" date="2021" name="PeerJ">
        <title>Extensive microbial diversity within the chicken gut microbiome revealed by metagenomics and culture.</title>
        <authorList>
            <person name="Gilroy R."/>
            <person name="Ravi A."/>
            <person name="Getino M."/>
            <person name="Pursley I."/>
            <person name="Horton D.L."/>
            <person name="Alikhan N.F."/>
            <person name="Baker D."/>
            <person name="Gharbi K."/>
            <person name="Hall N."/>
            <person name="Watson M."/>
            <person name="Adriaenssens E.M."/>
            <person name="Foster-Nyarko E."/>
            <person name="Jarju S."/>
            <person name="Secka A."/>
            <person name="Antonio M."/>
            <person name="Oren A."/>
            <person name="Chaudhuri R.R."/>
            <person name="La Ragione R."/>
            <person name="Hildebrand F."/>
            <person name="Pallen M.J."/>
        </authorList>
    </citation>
    <scope>NUCLEOTIDE SEQUENCE</scope>
    <source>
        <strain evidence="10">ChiGjej1B1-14440</strain>
    </source>
</reference>
<dbReference type="PANTHER" id="PTHR21039:SF0">
    <property type="entry name" value="HISTIDINOL-PHOSPHATASE"/>
    <property type="match status" value="1"/>
</dbReference>
<organism evidence="10 11">
    <name type="scientific">Candidatus Erysipelatoclostridium merdavium</name>
    <dbReference type="NCBI Taxonomy" id="2838566"/>
    <lineage>
        <taxon>Bacteria</taxon>
        <taxon>Bacillati</taxon>
        <taxon>Bacillota</taxon>
        <taxon>Erysipelotrichia</taxon>
        <taxon>Erysipelotrichales</taxon>
        <taxon>Erysipelotrichales incertae sedis</taxon>
    </lineage>
</organism>
<comment type="catalytic activity">
    <reaction evidence="7 8">
        <text>L-histidinol phosphate + H2O = L-histidinol + phosphate</text>
        <dbReference type="Rhea" id="RHEA:14465"/>
        <dbReference type="ChEBI" id="CHEBI:15377"/>
        <dbReference type="ChEBI" id="CHEBI:43474"/>
        <dbReference type="ChEBI" id="CHEBI:57699"/>
        <dbReference type="ChEBI" id="CHEBI:57980"/>
        <dbReference type="EC" id="3.1.3.15"/>
    </reaction>
</comment>
<dbReference type="InterPro" id="IPR010140">
    <property type="entry name" value="Histidinol_P_phosphatase_HisJ"/>
</dbReference>
<comment type="similarity">
    <text evidence="2 8">Belongs to the PHP hydrolase family. HisK subfamily.</text>
</comment>
<dbReference type="NCBIfam" id="TIGR01856">
    <property type="entry name" value="hisJ_fam"/>
    <property type="match status" value="1"/>
</dbReference>
<keyword evidence="5 8" id="KW-0378">Hydrolase</keyword>
<evidence type="ECO:0000313" key="11">
    <source>
        <dbReference type="Proteomes" id="UP000886724"/>
    </source>
</evidence>
<dbReference type="CDD" id="cd12110">
    <property type="entry name" value="PHP_HisPPase_Hisj_like"/>
    <property type="match status" value="1"/>
</dbReference>
<dbReference type="PANTHER" id="PTHR21039">
    <property type="entry name" value="HISTIDINOL PHOSPHATASE-RELATED"/>
    <property type="match status" value="1"/>
</dbReference>
<dbReference type="GO" id="GO:0004401">
    <property type="term" value="F:histidinol-phosphatase activity"/>
    <property type="evidence" value="ECO:0007669"/>
    <property type="project" value="UniProtKB-UniRule"/>
</dbReference>
<dbReference type="EC" id="3.1.3.15" evidence="3 8"/>
<evidence type="ECO:0000313" key="10">
    <source>
        <dbReference type="EMBL" id="HIX80435.1"/>
    </source>
</evidence>
<evidence type="ECO:0000256" key="2">
    <source>
        <dbReference type="ARBA" id="ARBA00009152"/>
    </source>
</evidence>
<evidence type="ECO:0000256" key="6">
    <source>
        <dbReference type="ARBA" id="ARBA00023102"/>
    </source>
</evidence>
<evidence type="ECO:0000256" key="8">
    <source>
        <dbReference type="RuleBase" id="RU366003"/>
    </source>
</evidence>
<dbReference type="GO" id="GO:0000105">
    <property type="term" value="P:L-histidine biosynthetic process"/>
    <property type="evidence" value="ECO:0007669"/>
    <property type="project" value="UniProtKB-UniRule"/>
</dbReference>
<evidence type="ECO:0000256" key="4">
    <source>
        <dbReference type="ARBA" id="ARBA00022605"/>
    </source>
</evidence>
<comment type="pathway">
    <text evidence="1 8">Amino-acid biosynthesis; L-histidine biosynthesis; L-histidine from 5-phospho-alpha-D-ribose 1-diphosphate: step 8/9.</text>
</comment>
<name>A0A9D1XM12_9FIRM</name>
<keyword evidence="6 8" id="KW-0368">Histidine biosynthesis</keyword>
<evidence type="ECO:0000256" key="1">
    <source>
        <dbReference type="ARBA" id="ARBA00004970"/>
    </source>
</evidence>
<keyword evidence="4 8" id="KW-0028">Amino-acid biosynthesis</keyword>
<evidence type="ECO:0000256" key="5">
    <source>
        <dbReference type="ARBA" id="ARBA00022801"/>
    </source>
</evidence>
<comment type="caution">
    <text evidence="10">The sequence shown here is derived from an EMBL/GenBank/DDBJ whole genome shotgun (WGS) entry which is preliminary data.</text>
</comment>
<dbReference type="AlphaFoldDB" id="A0A9D1XM12"/>
<dbReference type="Pfam" id="PF02811">
    <property type="entry name" value="PHP"/>
    <property type="match status" value="1"/>
</dbReference>
<dbReference type="SUPFAM" id="SSF89550">
    <property type="entry name" value="PHP domain-like"/>
    <property type="match status" value="1"/>
</dbReference>